<reference evidence="7" key="1">
    <citation type="submission" date="2010-04" db="EMBL/GenBank/DDBJ databases">
        <title>Phylogenomics of Odyssella thessalonicensis, a new Alphaproteobacteria order.</title>
        <authorList>
            <person name="Madoui M.-A."/>
            <person name="Robert C."/>
            <person name="Raoult D."/>
        </authorList>
    </citation>
    <scope>NUCLEOTIDE SEQUENCE</scope>
    <source>
        <strain evidence="7">L13</strain>
    </source>
</reference>
<dbReference type="AlphaFoldDB" id="D9I396"/>
<feature type="domain" description="SAICAR synthetase/ADE2 N-terminal" evidence="6">
    <location>
        <begin position="20"/>
        <end position="226"/>
    </location>
</feature>
<evidence type="ECO:0000256" key="3">
    <source>
        <dbReference type="ARBA" id="ARBA00022755"/>
    </source>
</evidence>
<evidence type="ECO:0000256" key="1">
    <source>
        <dbReference type="ARBA" id="ARBA00022598"/>
    </source>
</evidence>
<dbReference type="SUPFAM" id="SSF56104">
    <property type="entry name" value="SAICAR synthase-like"/>
    <property type="match status" value="1"/>
</dbReference>
<name>D9I396_9PROT</name>
<dbReference type="GO" id="GO:0005524">
    <property type="term" value="F:ATP binding"/>
    <property type="evidence" value="ECO:0007669"/>
    <property type="project" value="UniProtKB-KW"/>
</dbReference>
<proteinExistence type="predicted"/>
<protein>
    <submittedName>
        <fullName evidence="7">Phosphoribosylaminoimidazole-succinocarboxamide synthase</fullName>
        <ecNumber evidence="7">6.3.2.6</ecNumber>
    </submittedName>
</protein>
<evidence type="ECO:0000256" key="2">
    <source>
        <dbReference type="ARBA" id="ARBA00022741"/>
    </source>
</evidence>
<evidence type="ECO:0000313" key="7">
    <source>
        <dbReference type="EMBL" id="ADI50074.1"/>
    </source>
</evidence>
<dbReference type="Gene3D" id="3.30.470.20">
    <property type="entry name" value="ATP-grasp fold, B domain"/>
    <property type="match status" value="1"/>
</dbReference>
<keyword evidence="1 7" id="KW-0436">Ligase</keyword>
<feature type="non-terminal residue" evidence="7">
    <location>
        <position position="274"/>
    </location>
</feature>
<accession>D9I396</accession>
<keyword evidence="3" id="KW-0658">Purine biosynthesis</keyword>
<sequence>MAISFRSLLNRGASPRRRQVIEGTRKTLFDATESGAYVMQFRDALAPLNKNKMTIAGKGALNNRLSELFMTRLNDMGLETHFVRRLNMSEQLIRIADPYNFRVTVHNVAADEFAERLGFGDHEILVKPIVELSHKSRELEYPIIAPEHVEALDWAHGDEVEDIMLIARRVNDFLSGQFFAIGVRLLNVTLEFGRLFQGDYFEESRVLIIDEITPDTCSLLDLRTGERLDGRTQDDRAPQELALRYQEIARRFRILGDSGPLELQENFGVVEKGV</sequence>
<dbReference type="Pfam" id="PF01259">
    <property type="entry name" value="SAICAR_synt"/>
    <property type="match status" value="1"/>
</dbReference>
<evidence type="ECO:0000256" key="5">
    <source>
        <dbReference type="ARBA" id="ARBA00048475"/>
    </source>
</evidence>
<dbReference type="GO" id="GO:0006189">
    <property type="term" value="P:'de novo' IMP biosynthetic process"/>
    <property type="evidence" value="ECO:0007669"/>
    <property type="project" value="UniProtKB-UniPathway"/>
</dbReference>
<dbReference type="EMBL" id="HM072479">
    <property type="protein sequence ID" value="ADI50074.1"/>
    <property type="molecule type" value="Genomic_DNA"/>
</dbReference>
<dbReference type="EC" id="6.3.2.6" evidence="7"/>
<evidence type="ECO:0000256" key="4">
    <source>
        <dbReference type="ARBA" id="ARBA00022840"/>
    </source>
</evidence>
<keyword evidence="4" id="KW-0067">ATP-binding</keyword>
<organism evidence="7">
    <name type="scientific">Candidatus Odyssella thessalonicensis</name>
    <dbReference type="NCBI Taxonomy" id="84647"/>
    <lineage>
        <taxon>Bacteria</taxon>
        <taxon>Pseudomonadati</taxon>
        <taxon>Pseudomonadota</taxon>
        <taxon>Alphaproteobacteria</taxon>
        <taxon>Holosporales</taxon>
        <taxon>Candidatus Paracaedibacteraceae</taxon>
        <taxon>Candidatus Odyssella</taxon>
    </lineage>
</organism>
<dbReference type="Gene3D" id="3.30.200.20">
    <property type="entry name" value="Phosphorylase Kinase, domain 1"/>
    <property type="match status" value="1"/>
</dbReference>
<dbReference type="GO" id="GO:0004639">
    <property type="term" value="F:phosphoribosylaminoimidazolesuccinocarboxamide synthase activity"/>
    <property type="evidence" value="ECO:0007669"/>
    <property type="project" value="UniProtKB-EC"/>
</dbReference>
<evidence type="ECO:0000259" key="6">
    <source>
        <dbReference type="Pfam" id="PF01259"/>
    </source>
</evidence>
<dbReference type="InterPro" id="IPR028923">
    <property type="entry name" value="SAICAR_synt/ADE2_N"/>
</dbReference>
<keyword evidence="2" id="KW-0547">Nucleotide-binding</keyword>
<dbReference type="UniPathway" id="UPA00074">
    <property type="reaction ID" value="UER00131"/>
</dbReference>
<comment type="catalytic activity">
    <reaction evidence="5">
        <text>5-amino-1-(5-phospho-D-ribosyl)imidazole-4-carboxylate + L-aspartate + ATP = (2S)-2-[5-amino-1-(5-phospho-beta-D-ribosyl)imidazole-4-carboxamido]succinate + ADP + phosphate + 2 H(+)</text>
        <dbReference type="Rhea" id="RHEA:22628"/>
        <dbReference type="ChEBI" id="CHEBI:15378"/>
        <dbReference type="ChEBI" id="CHEBI:29991"/>
        <dbReference type="ChEBI" id="CHEBI:30616"/>
        <dbReference type="ChEBI" id="CHEBI:43474"/>
        <dbReference type="ChEBI" id="CHEBI:58443"/>
        <dbReference type="ChEBI" id="CHEBI:77657"/>
        <dbReference type="ChEBI" id="CHEBI:456216"/>
        <dbReference type="EC" id="6.3.2.6"/>
    </reaction>
</comment>